<dbReference type="EMBL" id="PDUG01000006">
    <property type="protein sequence ID" value="PIC19635.1"/>
    <property type="molecule type" value="Genomic_DNA"/>
</dbReference>
<evidence type="ECO:0000313" key="2">
    <source>
        <dbReference type="EMBL" id="PIC19635.1"/>
    </source>
</evidence>
<sequence>MNTSFIFSLLFAFIALSCAQQWTAQQLAAYRQQQYYNWWYNQQRMQQVQPQPQFQQAPAQPALVQSPFFGNAQSVSKGNSWHGDDNAKLFLVARSSWP</sequence>
<dbReference type="AlphaFoldDB" id="A0A2G5SWX8"/>
<accession>A0A2G5SWX8</accession>
<dbReference type="OrthoDB" id="5876125at2759"/>
<protein>
    <submittedName>
        <fullName evidence="2">Uncharacterized protein</fullName>
    </submittedName>
</protein>
<evidence type="ECO:0000313" key="3">
    <source>
        <dbReference type="Proteomes" id="UP000230233"/>
    </source>
</evidence>
<feature type="chain" id="PRO_5013942446" evidence="1">
    <location>
        <begin position="20"/>
        <end position="98"/>
    </location>
</feature>
<organism evidence="2 3">
    <name type="scientific">Caenorhabditis nigoni</name>
    <dbReference type="NCBI Taxonomy" id="1611254"/>
    <lineage>
        <taxon>Eukaryota</taxon>
        <taxon>Metazoa</taxon>
        <taxon>Ecdysozoa</taxon>
        <taxon>Nematoda</taxon>
        <taxon>Chromadorea</taxon>
        <taxon>Rhabditida</taxon>
        <taxon>Rhabditina</taxon>
        <taxon>Rhabditomorpha</taxon>
        <taxon>Rhabditoidea</taxon>
        <taxon>Rhabditidae</taxon>
        <taxon>Peloderinae</taxon>
        <taxon>Caenorhabditis</taxon>
    </lineage>
</organism>
<comment type="caution">
    <text evidence="2">The sequence shown here is derived from an EMBL/GenBank/DDBJ whole genome shotgun (WGS) entry which is preliminary data.</text>
</comment>
<feature type="signal peptide" evidence="1">
    <location>
        <begin position="1"/>
        <end position="19"/>
    </location>
</feature>
<evidence type="ECO:0000256" key="1">
    <source>
        <dbReference type="SAM" id="SignalP"/>
    </source>
</evidence>
<dbReference type="Proteomes" id="UP000230233">
    <property type="component" value="Chromosome X"/>
</dbReference>
<name>A0A2G5SWX8_9PELO</name>
<gene>
    <name evidence="2" type="primary">Cni-B0563.10</name>
    <name evidence="2" type="synonym">Cnig_chr_X.g25114</name>
    <name evidence="2" type="ORF">B9Z55_025114</name>
</gene>
<reference evidence="3" key="1">
    <citation type="submission" date="2017-10" db="EMBL/GenBank/DDBJ databases">
        <title>Rapid genome shrinkage in a self-fertile nematode reveals novel sperm competition proteins.</title>
        <authorList>
            <person name="Yin D."/>
            <person name="Schwarz E.M."/>
            <person name="Thomas C.G."/>
            <person name="Felde R.L."/>
            <person name="Korf I.F."/>
            <person name="Cutter A.D."/>
            <person name="Schartner C.M."/>
            <person name="Ralston E.J."/>
            <person name="Meyer B.J."/>
            <person name="Haag E.S."/>
        </authorList>
    </citation>
    <scope>NUCLEOTIDE SEQUENCE [LARGE SCALE GENOMIC DNA]</scope>
    <source>
        <strain evidence="3">JU1422</strain>
    </source>
</reference>
<keyword evidence="3" id="KW-1185">Reference proteome</keyword>
<proteinExistence type="predicted"/>
<keyword evidence="1" id="KW-0732">Signal</keyword>